<name>A0A9J6F949_HAELO</name>
<evidence type="ECO:0000313" key="2">
    <source>
        <dbReference type="EMBL" id="KAH9359493.1"/>
    </source>
</evidence>
<dbReference type="AlphaFoldDB" id="A0A9J6F949"/>
<sequence>MNRTAHMVESARPAGASDEQTRGSLIRLSFTTSQPYTVPKPTSSRHRISTRFSKPGEYVVRKGNFGSDGTSSLVDQLIVGLASERTRERLLVEGLVLTFDKPIQVIENISQVHDLLQQYRVTKEDVVQVIDGTQHRPTRLSRREFCPTISRRNRSASPSRPGIRVPRTSARRSPRVCGRFARMWHHFEQCPALGKTCFRCAKIRRFRNACRTPRSATTHPSSPRVKRHTRAPLQNIEIPPDDDKAIVVNQLGQHETS</sequence>
<feature type="region of interest" description="Disordered" evidence="1">
    <location>
        <begin position="211"/>
        <end position="244"/>
    </location>
</feature>
<protein>
    <submittedName>
        <fullName evidence="2">Uncharacterized protein</fullName>
    </submittedName>
</protein>
<reference evidence="2 3" key="1">
    <citation type="journal article" date="2020" name="Cell">
        <title>Large-Scale Comparative Analyses of Tick Genomes Elucidate Their Genetic Diversity and Vector Capacities.</title>
        <authorList>
            <consortium name="Tick Genome and Microbiome Consortium (TIGMIC)"/>
            <person name="Jia N."/>
            <person name="Wang J."/>
            <person name="Shi W."/>
            <person name="Du L."/>
            <person name="Sun Y."/>
            <person name="Zhan W."/>
            <person name="Jiang J.F."/>
            <person name="Wang Q."/>
            <person name="Zhang B."/>
            <person name="Ji P."/>
            <person name="Bell-Sakyi L."/>
            <person name="Cui X.M."/>
            <person name="Yuan T.T."/>
            <person name="Jiang B.G."/>
            <person name="Yang W.F."/>
            <person name="Lam T.T."/>
            <person name="Chang Q.C."/>
            <person name="Ding S.J."/>
            <person name="Wang X.J."/>
            <person name="Zhu J.G."/>
            <person name="Ruan X.D."/>
            <person name="Zhao L."/>
            <person name="Wei J.T."/>
            <person name="Ye R.Z."/>
            <person name="Que T.C."/>
            <person name="Du C.H."/>
            <person name="Zhou Y.H."/>
            <person name="Cheng J.X."/>
            <person name="Dai P.F."/>
            <person name="Guo W.B."/>
            <person name="Han X.H."/>
            <person name="Huang E.J."/>
            <person name="Li L.F."/>
            <person name="Wei W."/>
            <person name="Gao Y.C."/>
            <person name="Liu J.Z."/>
            <person name="Shao H.Z."/>
            <person name="Wang X."/>
            <person name="Wang C.C."/>
            <person name="Yang T.C."/>
            <person name="Huo Q.B."/>
            <person name="Li W."/>
            <person name="Chen H.Y."/>
            <person name="Chen S.E."/>
            <person name="Zhou L.G."/>
            <person name="Ni X.B."/>
            <person name="Tian J.H."/>
            <person name="Sheng Y."/>
            <person name="Liu T."/>
            <person name="Pan Y.S."/>
            <person name="Xia L.Y."/>
            <person name="Li J."/>
            <person name="Zhao F."/>
            <person name="Cao W.C."/>
        </authorList>
    </citation>
    <scope>NUCLEOTIDE SEQUENCE [LARGE SCALE GENOMIC DNA]</scope>
    <source>
        <strain evidence="2">HaeL-2018</strain>
    </source>
</reference>
<keyword evidence="3" id="KW-1185">Reference proteome</keyword>
<accession>A0A9J6F949</accession>
<evidence type="ECO:0000313" key="3">
    <source>
        <dbReference type="Proteomes" id="UP000821853"/>
    </source>
</evidence>
<comment type="caution">
    <text evidence="2">The sequence shown here is derived from an EMBL/GenBank/DDBJ whole genome shotgun (WGS) entry which is preliminary data.</text>
</comment>
<dbReference type="VEuPathDB" id="VectorBase:HLOH_046592"/>
<feature type="region of interest" description="Disordered" evidence="1">
    <location>
        <begin position="151"/>
        <end position="170"/>
    </location>
</feature>
<evidence type="ECO:0000256" key="1">
    <source>
        <dbReference type="SAM" id="MobiDB-lite"/>
    </source>
</evidence>
<dbReference type="Proteomes" id="UP000821853">
    <property type="component" value="Chromosome 1"/>
</dbReference>
<proteinExistence type="predicted"/>
<feature type="region of interest" description="Disordered" evidence="1">
    <location>
        <begin position="1"/>
        <end position="23"/>
    </location>
</feature>
<organism evidence="2 3">
    <name type="scientific">Haemaphysalis longicornis</name>
    <name type="common">Bush tick</name>
    <dbReference type="NCBI Taxonomy" id="44386"/>
    <lineage>
        <taxon>Eukaryota</taxon>
        <taxon>Metazoa</taxon>
        <taxon>Ecdysozoa</taxon>
        <taxon>Arthropoda</taxon>
        <taxon>Chelicerata</taxon>
        <taxon>Arachnida</taxon>
        <taxon>Acari</taxon>
        <taxon>Parasitiformes</taxon>
        <taxon>Ixodida</taxon>
        <taxon>Ixodoidea</taxon>
        <taxon>Ixodidae</taxon>
        <taxon>Haemaphysalinae</taxon>
        <taxon>Haemaphysalis</taxon>
    </lineage>
</organism>
<dbReference type="EMBL" id="JABSTR010000001">
    <property type="protein sequence ID" value="KAH9359493.1"/>
    <property type="molecule type" value="Genomic_DNA"/>
</dbReference>
<gene>
    <name evidence="2" type="ORF">HPB48_000468</name>
</gene>